<evidence type="ECO:0000256" key="2">
    <source>
        <dbReference type="ARBA" id="ARBA00022723"/>
    </source>
</evidence>
<protein>
    <submittedName>
        <fullName evidence="9">IBR domain, a half RING-finger domain</fullName>
    </submittedName>
</protein>
<proteinExistence type="predicted"/>
<keyword evidence="4" id="KW-0863">Zinc-finger</keyword>
<dbReference type="CDD" id="cd20352">
    <property type="entry name" value="Rcat_RBR_RNF144"/>
    <property type="match status" value="1"/>
</dbReference>
<keyword evidence="2" id="KW-0479">Metal-binding</keyword>
<dbReference type="SUPFAM" id="SSF57850">
    <property type="entry name" value="RING/U-box"/>
    <property type="match status" value="3"/>
</dbReference>
<dbReference type="EMBL" id="JASPKY010000022">
    <property type="protein sequence ID" value="KAK9752188.1"/>
    <property type="molecule type" value="Genomic_DNA"/>
</dbReference>
<evidence type="ECO:0000313" key="10">
    <source>
        <dbReference type="Proteomes" id="UP001458880"/>
    </source>
</evidence>
<evidence type="ECO:0000256" key="4">
    <source>
        <dbReference type="ARBA" id="ARBA00022771"/>
    </source>
</evidence>
<feature type="transmembrane region" description="Helical" evidence="7">
    <location>
        <begin position="515"/>
        <end position="537"/>
    </location>
</feature>
<dbReference type="GO" id="GO:0016740">
    <property type="term" value="F:transferase activity"/>
    <property type="evidence" value="ECO:0007669"/>
    <property type="project" value="UniProtKB-KW"/>
</dbReference>
<keyword evidence="1" id="KW-0808">Transferase</keyword>
<evidence type="ECO:0000313" key="9">
    <source>
        <dbReference type="EMBL" id="KAK9752188.1"/>
    </source>
</evidence>
<dbReference type="Proteomes" id="UP001458880">
    <property type="component" value="Unassembled WGS sequence"/>
</dbReference>
<dbReference type="CDD" id="cd20349">
    <property type="entry name" value="BRcat_RBR_RNF144"/>
    <property type="match status" value="1"/>
</dbReference>
<reference evidence="9 10" key="1">
    <citation type="journal article" date="2024" name="BMC Genomics">
        <title>De novo assembly and annotation of Popillia japonica's genome with initial clues to its potential as an invasive pest.</title>
        <authorList>
            <person name="Cucini C."/>
            <person name="Boschi S."/>
            <person name="Funari R."/>
            <person name="Cardaioli E."/>
            <person name="Iannotti N."/>
            <person name="Marturano G."/>
            <person name="Paoli F."/>
            <person name="Bruttini M."/>
            <person name="Carapelli A."/>
            <person name="Frati F."/>
            <person name="Nardi F."/>
        </authorList>
    </citation>
    <scope>NUCLEOTIDE SEQUENCE [LARGE SCALE GENOMIC DNA]</scope>
    <source>
        <strain evidence="9">DMR45628</strain>
    </source>
</reference>
<keyword evidence="7" id="KW-1133">Transmembrane helix</keyword>
<dbReference type="Pfam" id="PF01485">
    <property type="entry name" value="IBR"/>
    <property type="match status" value="1"/>
</dbReference>
<organism evidence="9 10">
    <name type="scientific">Popillia japonica</name>
    <name type="common">Japanese beetle</name>
    <dbReference type="NCBI Taxonomy" id="7064"/>
    <lineage>
        <taxon>Eukaryota</taxon>
        <taxon>Metazoa</taxon>
        <taxon>Ecdysozoa</taxon>
        <taxon>Arthropoda</taxon>
        <taxon>Hexapoda</taxon>
        <taxon>Insecta</taxon>
        <taxon>Pterygota</taxon>
        <taxon>Neoptera</taxon>
        <taxon>Endopterygota</taxon>
        <taxon>Coleoptera</taxon>
        <taxon>Polyphaga</taxon>
        <taxon>Scarabaeiformia</taxon>
        <taxon>Scarabaeidae</taxon>
        <taxon>Rutelinae</taxon>
        <taxon>Popillia</taxon>
    </lineage>
</organism>
<dbReference type="PANTHER" id="PTHR31511">
    <property type="entry name" value="PROTEIN CBG23764"/>
    <property type="match status" value="1"/>
</dbReference>
<keyword evidence="7" id="KW-0472">Membrane</keyword>
<feature type="domain" description="RING-type" evidence="8">
    <location>
        <begin position="276"/>
        <end position="501"/>
    </location>
</feature>
<evidence type="ECO:0000256" key="7">
    <source>
        <dbReference type="SAM" id="Phobius"/>
    </source>
</evidence>
<dbReference type="SMART" id="SM00647">
    <property type="entry name" value="IBR"/>
    <property type="match status" value="2"/>
</dbReference>
<keyword evidence="5" id="KW-0833">Ubl conjugation pathway</keyword>
<name>A0AAW1N1D2_POPJA</name>
<keyword evidence="10" id="KW-1185">Reference proteome</keyword>
<sequence length="566" mass="63903">MSTLSGGQASSFVEEIRSALLSANLDNDMPAIKNGIKLCNQRLRVLNTMLQETSLKTGERQHLITCMSHLKSFKQMFNSLRIVGGGSVSRKQKPSDRVKWEDLKSAFANRIRTSIVINLSHKDVAGFLNDAQGAFTRRINNMLKKTEPLKVNAVFCGEFIIVKNDIETFDFKYLNTKNSPIYRDTDINTWFKDNVTGPILTQLQEFQEKQSGWALSAIVNIMFNINKFTPQLGSSYIELPKQIKKKEACINVRNNDEGCFGWAVVSALYPVKKNSERVTKYPHYSSVLNLKNIVMPMTIKQIPRFEAQNGISCMRTYVEFEIAAGAYDISCPDTHCPSQGVLKPEEIKKLVGDDLLEKHKKYRLNREIEIDKNRTWCPQAGCETVCTLCPSQHCQPQSVHCPTCTLDFCSSCKFEWHPDVTCEENNKQLTKQGKVPDVGIPFNSDLIKCCPMCNVPIEKDEGCAQMMCKRCKHVFCWYCLASLDDDFLLRHYDRGPCKNKLGHSRASVIWHRTQVIGIFAGFGILLLVASPLLLLAAPCIVCCKCRFCNAGTSKLDNEEELPGENS</sequence>
<comment type="caution">
    <text evidence="9">The sequence shown here is derived from an EMBL/GenBank/DDBJ whole genome shotgun (WGS) entry which is preliminary data.</text>
</comment>
<evidence type="ECO:0000259" key="8">
    <source>
        <dbReference type="PROSITE" id="PS51873"/>
    </source>
</evidence>
<evidence type="ECO:0000256" key="6">
    <source>
        <dbReference type="ARBA" id="ARBA00022833"/>
    </source>
</evidence>
<dbReference type="GO" id="GO:0008270">
    <property type="term" value="F:zinc ion binding"/>
    <property type="evidence" value="ECO:0007669"/>
    <property type="project" value="UniProtKB-KW"/>
</dbReference>
<dbReference type="FunFam" id="1.20.120.1750:FF:000010">
    <property type="entry name" value="RBR-type E3 ubiquitin transferase"/>
    <property type="match status" value="1"/>
</dbReference>
<dbReference type="Pfam" id="PF22191">
    <property type="entry name" value="IBR_1"/>
    <property type="match status" value="1"/>
</dbReference>
<evidence type="ECO:0000256" key="5">
    <source>
        <dbReference type="ARBA" id="ARBA00022786"/>
    </source>
</evidence>
<accession>A0AAW1N1D2</accession>
<dbReference type="PROSITE" id="PS00518">
    <property type="entry name" value="ZF_RING_1"/>
    <property type="match status" value="1"/>
</dbReference>
<dbReference type="PROSITE" id="PS51873">
    <property type="entry name" value="TRIAD"/>
    <property type="match status" value="1"/>
</dbReference>
<keyword evidence="6" id="KW-0862">Zinc</keyword>
<evidence type="ECO:0000256" key="3">
    <source>
        <dbReference type="ARBA" id="ARBA00022737"/>
    </source>
</evidence>
<dbReference type="Gene3D" id="1.20.120.1750">
    <property type="match status" value="1"/>
</dbReference>
<keyword evidence="7" id="KW-0812">Transmembrane</keyword>
<dbReference type="InterPro" id="IPR017907">
    <property type="entry name" value="Znf_RING_CS"/>
</dbReference>
<evidence type="ECO:0000256" key="1">
    <source>
        <dbReference type="ARBA" id="ARBA00022679"/>
    </source>
</evidence>
<dbReference type="InterPro" id="IPR013083">
    <property type="entry name" value="Znf_RING/FYVE/PHD"/>
</dbReference>
<dbReference type="PANTHER" id="PTHR31511:SF12">
    <property type="entry name" value="RHO TERMINATION FACTOR N-TERMINAL DOMAIN-CONTAINING PROTEIN"/>
    <property type="match status" value="1"/>
</dbReference>
<keyword evidence="3" id="KW-0677">Repeat</keyword>
<dbReference type="InterPro" id="IPR002867">
    <property type="entry name" value="IBR_dom"/>
</dbReference>
<gene>
    <name evidence="9" type="ORF">QE152_g4352</name>
</gene>
<dbReference type="InterPro" id="IPR044066">
    <property type="entry name" value="TRIAD_supradom"/>
</dbReference>
<dbReference type="Gene3D" id="3.30.40.10">
    <property type="entry name" value="Zinc/RING finger domain, C3HC4 (zinc finger)"/>
    <property type="match status" value="1"/>
</dbReference>
<dbReference type="AlphaFoldDB" id="A0AAW1N1D2"/>